<protein>
    <submittedName>
        <fullName evidence="2">Uncharacterized protein</fullName>
    </submittedName>
</protein>
<accession>A0A914PJL7</accession>
<organism evidence="1 2">
    <name type="scientific">Panagrolaimus davidi</name>
    <dbReference type="NCBI Taxonomy" id="227884"/>
    <lineage>
        <taxon>Eukaryota</taxon>
        <taxon>Metazoa</taxon>
        <taxon>Ecdysozoa</taxon>
        <taxon>Nematoda</taxon>
        <taxon>Chromadorea</taxon>
        <taxon>Rhabditida</taxon>
        <taxon>Tylenchina</taxon>
        <taxon>Panagrolaimomorpha</taxon>
        <taxon>Panagrolaimoidea</taxon>
        <taxon>Panagrolaimidae</taxon>
        <taxon>Panagrolaimus</taxon>
    </lineage>
</organism>
<evidence type="ECO:0000313" key="2">
    <source>
        <dbReference type="WBParaSite" id="PDA_v2.g1813.t1"/>
    </source>
</evidence>
<reference evidence="2" key="1">
    <citation type="submission" date="2022-11" db="UniProtKB">
        <authorList>
            <consortium name="WormBaseParasite"/>
        </authorList>
    </citation>
    <scope>IDENTIFICATION</scope>
</reference>
<sequence length="145" mass="17083">MNPLSPKIYQKLIQTCKYFFIKNPIIVFEKLFLDFKENIAHLNHFGKPFNMTNFTFKIWVINEFHNAARNTLLFHTSSMIRKIHRCDAKELYLSHQEISLNEFIFLSPNIKIISLNCTPVKNEDGTILPLEKLVTYLPNAINIRL</sequence>
<keyword evidence="1" id="KW-1185">Reference proteome</keyword>
<proteinExistence type="predicted"/>
<dbReference type="AlphaFoldDB" id="A0A914PJL7"/>
<dbReference type="WBParaSite" id="PDA_v2.g1813.t1">
    <property type="protein sequence ID" value="PDA_v2.g1813.t1"/>
    <property type="gene ID" value="PDA_v2.g1813"/>
</dbReference>
<evidence type="ECO:0000313" key="1">
    <source>
        <dbReference type="Proteomes" id="UP000887578"/>
    </source>
</evidence>
<dbReference type="Proteomes" id="UP000887578">
    <property type="component" value="Unplaced"/>
</dbReference>
<name>A0A914PJL7_9BILA</name>